<dbReference type="InterPro" id="IPR029071">
    <property type="entry name" value="Ubiquitin-like_domsf"/>
</dbReference>
<name>T0RM53_SAPDV</name>
<dbReference type="GeneID" id="19951941"/>
<dbReference type="PANTHER" id="PTHR10666">
    <property type="entry name" value="UBIQUITIN"/>
    <property type="match status" value="1"/>
</dbReference>
<feature type="domain" description="Ubiquitin-like" evidence="1">
    <location>
        <begin position="88"/>
        <end position="163"/>
    </location>
</feature>
<dbReference type="InterPro" id="IPR000626">
    <property type="entry name" value="Ubiquitin-like_dom"/>
</dbReference>
<dbReference type="VEuPathDB" id="FungiDB:SDRG_11214"/>
<evidence type="ECO:0000313" key="3">
    <source>
        <dbReference type="Proteomes" id="UP000030762"/>
    </source>
</evidence>
<dbReference type="eggNOG" id="KOG0003">
    <property type="taxonomic scope" value="Eukaryota"/>
</dbReference>
<gene>
    <name evidence="2" type="ORF">SDRG_11214</name>
</gene>
<proteinExistence type="predicted"/>
<dbReference type="InterPro" id="IPR050158">
    <property type="entry name" value="Ubiquitin_ubiquitin-like"/>
</dbReference>
<dbReference type="Proteomes" id="UP000030762">
    <property type="component" value="Unassembled WGS sequence"/>
</dbReference>
<sequence length="357" mass="39430">MLVSDDELASLKLVAHLTTCLLSKLKAQGVQAHSSALRFHGIVLCDADELAPLLPTLNTGGLRWVLCVRVDEETDYGYLMFGERRYTSYVFVKTLTGKIIALDMSLHAFVDDVKEMIADMEGIPPDVQRLVFDGQQLADDGNLAEYNITAGCVVQLILPLPGGGDPAVFATVEVADARHTVTFSLSAPRWRAVGQGLNLHGTCLNRACVAYTKEVIAPIGLRPFNVIAQRAYCPMCRHSIVARTCGFYKCKWRYEGVKSESGVYVASPWKTLPSQKAYILFDDGECNLSFWRSLALIAQAPSKVRTCVLCNTRDAIERRGCGHMHLHCAKLWIENSAARRVIDAICPHCHKSINLCD</sequence>
<dbReference type="InterPro" id="IPR019954">
    <property type="entry name" value="Ubiquitin_CS"/>
</dbReference>
<dbReference type="InterPro" id="IPR019956">
    <property type="entry name" value="Ubiquitin_dom"/>
</dbReference>
<dbReference type="RefSeq" id="XP_008615466.1">
    <property type="nucleotide sequence ID" value="XM_008617244.1"/>
</dbReference>
<keyword evidence="3" id="KW-1185">Reference proteome</keyword>
<dbReference type="AlphaFoldDB" id="T0RM53"/>
<dbReference type="Gene3D" id="3.10.20.90">
    <property type="entry name" value="Phosphatidylinositol 3-kinase Catalytic Subunit, Chain A, domain 1"/>
    <property type="match status" value="1"/>
</dbReference>
<dbReference type="PROSITE" id="PS50053">
    <property type="entry name" value="UBIQUITIN_2"/>
    <property type="match status" value="1"/>
</dbReference>
<dbReference type="SMART" id="SM00213">
    <property type="entry name" value="UBQ"/>
    <property type="match status" value="1"/>
</dbReference>
<dbReference type="OrthoDB" id="1043111at2759"/>
<evidence type="ECO:0000313" key="2">
    <source>
        <dbReference type="EMBL" id="EQC31027.1"/>
    </source>
</evidence>
<reference evidence="2 3" key="1">
    <citation type="submission" date="2012-04" db="EMBL/GenBank/DDBJ databases">
        <title>The Genome Sequence of Saprolegnia declina VS20.</title>
        <authorList>
            <consortium name="The Broad Institute Genome Sequencing Platform"/>
            <person name="Russ C."/>
            <person name="Nusbaum C."/>
            <person name="Tyler B."/>
            <person name="van West P."/>
            <person name="Dieguez-Uribeondo J."/>
            <person name="de Bruijn I."/>
            <person name="Tripathy S."/>
            <person name="Jiang R."/>
            <person name="Young S.K."/>
            <person name="Zeng Q."/>
            <person name="Gargeya S."/>
            <person name="Fitzgerald M."/>
            <person name="Haas B."/>
            <person name="Abouelleil A."/>
            <person name="Alvarado L."/>
            <person name="Arachchi H.M."/>
            <person name="Berlin A."/>
            <person name="Chapman S.B."/>
            <person name="Goldberg J."/>
            <person name="Griggs A."/>
            <person name="Gujja S."/>
            <person name="Hansen M."/>
            <person name="Howarth C."/>
            <person name="Imamovic A."/>
            <person name="Larimer J."/>
            <person name="McCowen C."/>
            <person name="Montmayeur A."/>
            <person name="Murphy C."/>
            <person name="Neiman D."/>
            <person name="Pearson M."/>
            <person name="Priest M."/>
            <person name="Roberts A."/>
            <person name="Saif S."/>
            <person name="Shea T."/>
            <person name="Sisk P."/>
            <person name="Sykes S."/>
            <person name="Wortman J."/>
            <person name="Nusbaum C."/>
            <person name="Birren B."/>
        </authorList>
    </citation>
    <scope>NUCLEOTIDE SEQUENCE [LARGE SCALE GENOMIC DNA]</scope>
    <source>
        <strain evidence="2 3">VS20</strain>
    </source>
</reference>
<dbReference type="SUPFAM" id="SSF54236">
    <property type="entry name" value="Ubiquitin-like"/>
    <property type="match status" value="1"/>
</dbReference>
<accession>T0RM53</accession>
<organism evidence="2 3">
    <name type="scientific">Saprolegnia diclina (strain VS20)</name>
    <dbReference type="NCBI Taxonomy" id="1156394"/>
    <lineage>
        <taxon>Eukaryota</taxon>
        <taxon>Sar</taxon>
        <taxon>Stramenopiles</taxon>
        <taxon>Oomycota</taxon>
        <taxon>Saprolegniomycetes</taxon>
        <taxon>Saprolegniales</taxon>
        <taxon>Saprolegniaceae</taxon>
        <taxon>Saprolegnia</taxon>
    </lineage>
</organism>
<dbReference type="Pfam" id="PF00240">
    <property type="entry name" value="ubiquitin"/>
    <property type="match status" value="1"/>
</dbReference>
<protein>
    <recommendedName>
        <fullName evidence="1">Ubiquitin-like domain-containing protein</fullName>
    </recommendedName>
</protein>
<dbReference type="PROSITE" id="PS00299">
    <property type="entry name" value="UBIQUITIN_1"/>
    <property type="match status" value="1"/>
</dbReference>
<dbReference type="InParanoid" id="T0RM53"/>
<dbReference type="STRING" id="1156394.T0RM53"/>
<dbReference type="EMBL" id="JH767171">
    <property type="protein sequence ID" value="EQC31027.1"/>
    <property type="molecule type" value="Genomic_DNA"/>
</dbReference>
<dbReference type="PRINTS" id="PR00348">
    <property type="entry name" value="UBIQUITIN"/>
</dbReference>
<evidence type="ECO:0000259" key="1">
    <source>
        <dbReference type="PROSITE" id="PS50053"/>
    </source>
</evidence>